<dbReference type="Gene3D" id="1.10.287.110">
    <property type="entry name" value="DnaJ domain"/>
    <property type="match status" value="1"/>
</dbReference>
<dbReference type="PROSITE" id="PS00636">
    <property type="entry name" value="DNAJ_1"/>
    <property type="match status" value="1"/>
</dbReference>
<feature type="domain" description="J" evidence="2">
    <location>
        <begin position="68"/>
        <end position="133"/>
    </location>
</feature>
<dbReference type="CDD" id="cd06257">
    <property type="entry name" value="DnaJ"/>
    <property type="match status" value="1"/>
</dbReference>
<sequence length="243" mass="26408">MTRRAAEEAEKLRQRANEMLRQDPRNALRYAEEANVKNYTPDGDKLITIIRIHIAAAVRMPGSPDGRDWYGILQVNPTDSHDTMRTKYRALCLHTHPDKAKNFDGCENAFRLLKLAWEVLGDANKRRAYDQSLAQRRAPGGLAGGGGGARGGGGGGGGVGGVNYGHYSSSSTVPPSRSGSGSTPSSSSSATVSRPAIQEPFTVAVTCPFCKHACRRKYSVMMGRQVLSDELIFCAKCQRNFYP</sequence>
<gene>
    <name evidence="3" type="ORF">CBR_g340</name>
</gene>
<reference evidence="3 4" key="1">
    <citation type="journal article" date="2018" name="Cell">
        <title>The Chara Genome: Secondary Complexity and Implications for Plant Terrestrialization.</title>
        <authorList>
            <person name="Nishiyama T."/>
            <person name="Sakayama H."/>
            <person name="Vries J.D."/>
            <person name="Buschmann H."/>
            <person name="Saint-Marcoux D."/>
            <person name="Ullrich K.K."/>
            <person name="Haas F.B."/>
            <person name="Vanderstraeten L."/>
            <person name="Becker D."/>
            <person name="Lang D."/>
            <person name="Vosolsobe S."/>
            <person name="Rombauts S."/>
            <person name="Wilhelmsson P.K.I."/>
            <person name="Janitza P."/>
            <person name="Kern R."/>
            <person name="Heyl A."/>
            <person name="Rumpler F."/>
            <person name="Villalobos L.I.A.C."/>
            <person name="Clay J.M."/>
            <person name="Skokan R."/>
            <person name="Toyoda A."/>
            <person name="Suzuki Y."/>
            <person name="Kagoshima H."/>
            <person name="Schijlen E."/>
            <person name="Tajeshwar N."/>
            <person name="Catarino B."/>
            <person name="Hetherington A.J."/>
            <person name="Saltykova A."/>
            <person name="Bonnot C."/>
            <person name="Breuninger H."/>
            <person name="Symeonidi A."/>
            <person name="Radhakrishnan G.V."/>
            <person name="Van Nieuwerburgh F."/>
            <person name="Deforce D."/>
            <person name="Chang C."/>
            <person name="Karol K.G."/>
            <person name="Hedrich R."/>
            <person name="Ulvskov P."/>
            <person name="Glockner G."/>
            <person name="Delwiche C.F."/>
            <person name="Petrasek J."/>
            <person name="Van de Peer Y."/>
            <person name="Friml J."/>
            <person name="Beilby M."/>
            <person name="Dolan L."/>
            <person name="Kohara Y."/>
            <person name="Sugano S."/>
            <person name="Fujiyama A."/>
            <person name="Delaux P.-M."/>
            <person name="Quint M."/>
            <person name="TheiBen G."/>
            <person name="Hagemann M."/>
            <person name="Harholt J."/>
            <person name="Dunand C."/>
            <person name="Zachgo S."/>
            <person name="Langdale J."/>
            <person name="Maumus F."/>
            <person name="Straeten D.V.D."/>
            <person name="Gould S.B."/>
            <person name="Rensing S.A."/>
        </authorList>
    </citation>
    <scope>NUCLEOTIDE SEQUENCE [LARGE SCALE GENOMIC DNA]</scope>
    <source>
        <strain evidence="3 4">S276</strain>
    </source>
</reference>
<dbReference type="Proteomes" id="UP000265515">
    <property type="component" value="Unassembled WGS sequence"/>
</dbReference>
<accession>A0A388JQE5</accession>
<dbReference type="PRINTS" id="PR00625">
    <property type="entry name" value="JDOMAIN"/>
</dbReference>
<feature type="region of interest" description="Disordered" evidence="1">
    <location>
        <begin position="166"/>
        <end position="193"/>
    </location>
</feature>
<dbReference type="SMART" id="SM00271">
    <property type="entry name" value="DnaJ"/>
    <property type="match status" value="1"/>
</dbReference>
<dbReference type="OrthoDB" id="10250354at2759"/>
<comment type="caution">
    <text evidence="3">The sequence shown here is derived from an EMBL/GenBank/DDBJ whole genome shotgun (WGS) entry which is preliminary data.</text>
</comment>
<evidence type="ECO:0000313" key="3">
    <source>
        <dbReference type="EMBL" id="GBG60010.1"/>
    </source>
</evidence>
<dbReference type="InterPro" id="IPR018253">
    <property type="entry name" value="DnaJ_domain_CS"/>
</dbReference>
<dbReference type="SUPFAM" id="SSF46565">
    <property type="entry name" value="Chaperone J-domain"/>
    <property type="match status" value="1"/>
</dbReference>
<evidence type="ECO:0000313" key="4">
    <source>
        <dbReference type="Proteomes" id="UP000265515"/>
    </source>
</evidence>
<dbReference type="PANTHER" id="PTHR44137">
    <property type="entry name" value="BNAC03G44070D PROTEIN"/>
    <property type="match status" value="1"/>
</dbReference>
<dbReference type="PROSITE" id="PS50076">
    <property type="entry name" value="DNAJ_2"/>
    <property type="match status" value="1"/>
</dbReference>
<dbReference type="STRING" id="69332.A0A388JQE5"/>
<dbReference type="AlphaFoldDB" id="A0A388JQE5"/>
<protein>
    <recommendedName>
        <fullName evidence="2">J domain-containing protein</fullName>
    </recommendedName>
</protein>
<dbReference type="PANTHER" id="PTHR44137:SF32">
    <property type="entry name" value="DNAJ HEAT SHOCK AMINO-TERMINAL DOMAIN PROTEIN"/>
    <property type="match status" value="1"/>
</dbReference>
<dbReference type="Pfam" id="PF00226">
    <property type="entry name" value="DnaJ"/>
    <property type="match status" value="1"/>
</dbReference>
<proteinExistence type="predicted"/>
<dbReference type="Gramene" id="GBG60010">
    <property type="protein sequence ID" value="GBG60010"/>
    <property type="gene ID" value="CBR_g340"/>
</dbReference>
<dbReference type="InterPro" id="IPR001623">
    <property type="entry name" value="DnaJ_domain"/>
</dbReference>
<dbReference type="EMBL" id="BFEA01000008">
    <property type="protein sequence ID" value="GBG60010.1"/>
    <property type="molecule type" value="Genomic_DNA"/>
</dbReference>
<evidence type="ECO:0000256" key="1">
    <source>
        <dbReference type="SAM" id="MobiDB-lite"/>
    </source>
</evidence>
<evidence type="ECO:0000259" key="2">
    <source>
        <dbReference type="PROSITE" id="PS50076"/>
    </source>
</evidence>
<dbReference type="InterPro" id="IPR036869">
    <property type="entry name" value="J_dom_sf"/>
</dbReference>
<keyword evidence="4" id="KW-1185">Reference proteome</keyword>
<name>A0A388JQE5_CHABU</name>
<feature type="compositionally biased region" description="Low complexity" evidence="1">
    <location>
        <begin position="168"/>
        <end position="193"/>
    </location>
</feature>
<organism evidence="3 4">
    <name type="scientific">Chara braunii</name>
    <name type="common">Braun's stonewort</name>
    <dbReference type="NCBI Taxonomy" id="69332"/>
    <lineage>
        <taxon>Eukaryota</taxon>
        <taxon>Viridiplantae</taxon>
        <taxon>Streptophyta</taxon>
        <taxon>Charophyceae</taxon>
        <taxon>Charales</taxon>
        <taxon>Characeae</taxon>
        <taxon>Chara</taxon>
    </lineage>
</organism>